<evidence type="ECO:0000256" key="4">
    <source>
        <dbReference type="ARBA" id="ARBA00022692"/>
    </source>
</evidence>
<keyword evidence="4 8" id="KW-0812">Transmembrane</keyword>
<dbReference type="EMBL" id="JAAPAO010000514">
    <property type="protein sequence ID" value="KAF4657983.1"/>
    <property type="molecule type" value="Genomic_DNA"/>
</dbReference>
<keyword evidence="6 8" id="KW-1133">Transmembrane helix</keyword>
<dbReference type="Pfam" id="PF01769">
    <property type="entry name" value="MgtE"/>
    <property type="match status" value="1"/>
</dbReference>
<dbReference type="Gene3D" id="1.10.357.20">
    <property type="entry name" value="SLC41 divalent cation transporters, integral membrane domain"/>
    <property type="match status" value="1"/>
</dbReference>
<evidence type="ECO:0000313" key="10">
    <source>
        <dbReference type="EMBL" id="KAF4657983.1"/>
    </source>
</evidence>
<dbReference type="InterPro" id="IPR036739">
    <property type="entry name" value="SLC41_membr_dom_sf"/>
</dbReference>
<dbReference type="AlphaFoldDB" id="A0A7J6LFM7"/>
<dbReference type="PANTHER" id="PTHR41394:SF5">
    <property type="entry name" value="SLC41A_MGTE INTEGRAL MEMBRANE DOMAIN-CONTAINING PROTEIN"/>
    <property type="match status" value="1"/>
</dbReference>
<evidence type="ECO:0000256" key="2">
    <source>
        <dbReference type="ARBA" id="ARBA00009749"/>
    </source>
</evidence>
<evidence type="ECO:0000256" key="7">
    <source>
        <dbReference type="ARBA" id="ARBA00023136"/>
    </source>
</evidence>
<evidence type="ECO:0000313" key="11">
    <source>
        <dbReference type="Proteomes" id="UP000591131"/>
    </source>
</evidence>
<evidence type="ECO:0000256" key="6">
    <source>
        <dbReference type="ARBA" id="ARBA00022989"/>
    </source>
</evidence>
<evidence type="ECO:0000256" key="1">
    <source>
        <dbReference type="ARBA" id="ARBA00004141"/>
    </source>
</evidence>
<evidence type="ECO:0000259" key="9">
    <source>
        <dbReference type="Pfam" id="PF01769"/>
    </source>
</evidence>
<dbReference type="Proteomes" id="UP000591131">
    <property type="component" value="Unassembled WGS sequence"/>
</dbReference>
<dbReference type="PANTHER" id="PTHR41394">
    <property type="entry name" value="MAGNESIUM TRANSPORTER MGTE"/>
    <property type="match status" value="1"/>
</dbReference>
<gene>
    <name evidence="10" type="ORF">FOL47_008218</name>
</gene>
<accession>A0A7J6LFM7</accession>
<reference evidence="10 11" key="1">
    <citation type="submission" date="2020-04" db="EMBL/GenBank/DDBJ databases">
        <title>Perkinsus chesapeaki whole genome sequence.</title>
        <authorList>
            <person name="Bogema D.R."/>
        </authorList>
    </citation>
    <scope>NUCLEOTIDE SEQUENCE [LARGE SCALE GENOMIC DNA]</scope>
    <source>
        <strain evidence="10">ATCC PRA-425</strain>
    </source>
</reference>
<dbReference type="GO" id="GO:0016020">
    <property type="term" value="C:membrane"/>
    <property type="evidence" value="ECO:0007669"/>
    <property type="project" value="UniProtKB-SubCell"/>
</dbReference>
<protein>
    <recommendedName>
        <fullName evidence="9">SLC41A/MgtE integral membrane domain-containing protein</fullName>
    </recommendedName>
</protein>
<keyword evidence="11" id="KW-1185">Reference proteome</keyword>
<feature type="transmembrane region" description="Helical" evidence="8">
    <location>
        <begin position="74"/>
        <end position="98"/>
    </location>
</feature>
<feature type="domain" description="SLC41A/MgtE integral membrane" evidence="9">
    <location>
        <begin position="1"/>
        <end position="110"/>
    </location>
</feature>
<comment type="caution">
    <text evidence="10">The sequence shown here is derived from an EMBL/GenBank/DDBJ whole genome shotgun (WGS) entry which is preliminary data.</text>
</comment>
<dbReference type="SUPFAM" id="SSF161093">
    <property type="entry name" value="MgtE membrane domain-like"/>
    <property type="match status" value="1"/>
</dbReference>
<name>A0A7J6LFM7_PERCH</name>
<comment type="similarity">
    <text evidence="2">Belongs to the SLC41A transporter family.</text>
</comment>
<sequence>MLVGAGGNAGSQSAVVVVRRIALGSQDTSSIWKSALREIGMSLRLAGTLGVASIIRTMLIPTNDGEIITWSESIAISTSMIVIVMISILLGTLLPLLLNRLGLDPAHAGAAIQNGRAPQPGSTDGLSE</sequence>
<organism evidence="10 11">
    <name type="scientific">Perkinsus chesapeaki</name>
    <name type="common">Clam parasite</name>
    <name type="synonym">Perkinsus andrewsi</name>
    <dbReference type="NCBI Taxonomy" id="330153"/>
    <lineage>
        <taxon>Eukaryota</taxon>
        <taxon>Sar</taxon>
        <taxon>Alveolata</taxon>
        <taxon>Perkinsozoa</taxon>
        <taxon>Perkinsea</taxon>
        <taxon>Perkinsida</taxon>
        <taxon>Perkinsidae</taxon>
        <taxon>Perkinsus</taxon>
    </lineage>
</organism>
<feature type="transmembrane region" description="Helical" evidence="8">
    <location>
        <begin position="43"/>
        <end position="62"/>
    </location>
</feature>
<dbReference type="OrthoDB" id="48232at2759"/>
<evidence type="ECO:0000256" key="3">
    <source>
        <dbReference type="ARBA" id="ARBA00022448"/>
    </source>
</evidence>
<keyword evidence="7 8" id="KW-0472">Membrane</keyword>
<keyword evidence="3" id="KW-0813">Transport</keyword>
<keyword evidence="5" id="KW-0460">Magnesium</keyword>
<evidence type="ECO:0000256" key="8">
    <source>
        <dbReference type="SAM" id="Phobius"/>
    </source>
</evidence>
<dbReference type="GO" id="GO:0008324">
    <property type="term" value="F:monoatomic cation transmembrane transporter activity"/>
    <property type="evidence" value="ECO:0007669"/>
    <property type="project" value="InterPro"/>
</dbReference>
<comment type="subcellular location">
    <subcellularLocation>
        <location evidence="1">Membrane</location>
        <topology evidence="1">Multi-pass membrane protein</topology>
    </subcellularLocation>
</comment>
<proteinExistence type="inferred from homology"/>
<dbReference type="InterPro" id="IPR006667">
    <property type="entry name" value="SLC41_membr_dom"/>
</dbReference>
<evidence type="ECO:0000256" key="5">
    <source>
        <dbReference type="ARBA" id="ARBA00022842"/>
    </source>
</evidence>